<gene>
    <name evidence="1" type="ORF">IF1G_08611</name>
</gene>
<name>A0A545UTA0_9HYPO</name>
<protein>
    <submittedName>
        <fullName evidence="1">Uncharacterized protein</fullName>
    </submittedName>
</protein>
<dbReference type="EMBL" id="SPUK01000014">
    <property type="protein sequence ID" value="TQV92687.1"/>
    <property type="molecule type" value="Genomic_DNA"/>
</dbReference>
<sequence length="153" mass="16655">MRHEAWQTCNETCLVSTSSRVMILVKGLRVRKSMASSPSFLSLMKSFDPKRRGSIWTQRPGISLSKRSAFSSSIQHGVLIHTHTVRTFNSGHCARQETLEDKFRVQKSKSRAADSPLPLPLSPARGAKVVCCGKTRSSSASSLPSTSSSSSSS</sequence>
<accession>A0A545UTA0</accession>
<evidence type="ECO:0000313" key="2">
    <source>
        <dbReference type="Proteomes" id="UP000315783"/>
    </source>
</evidence>
<organism evidence="1 2">
    <name type="scientific">Cordyceps javanica</name>
    <dbReference type="NCBI Taxonomy" id="43265"/>
    <lineage>
        <taxon>Eukaryota</taxon>
        <taxon>Fungi</taxon>
        <taxon>Dikarya</taxon>
        <taxon>Ascomycota</taxon>
        <taxon>Pezizomycotina</taxon>
        <taxon>Sordariomycetes</taxon>
        <taxon>Hypocreomycetidae</taxon>
        <taxon>Hypocreales</taxon>
        <taxon>Cordycipitaceae</taxon>
        <taxon>Cordyceps</taxon>
    </lineage>
</organism>
<dbReference type="Proteomes" id="UP000315783">
    <property type="component" value="Unassembled WGS sequence"/>
</dbReference>
<evidence type="ECO:0000313" key="1">
    <source>
        <dbReference type="EMBL" id="TQV92687.1"/>
    </source>
</evidence>
<reference evidence="1 2" key="1">
    <citation type="journal article" date="2019" name="Appl. Microbiol. Biotechnol.">
        <title>Genome sequence of Isaria javanica and comparative genome analysis insights into family S53 peptidase evolution in fungal entomopathogens.</title>
        <authorList>
            <person name="Lin R."/>
            <person name="Zhang X."/>
            <person name="Xin B."/>
            <person name="Zou M."/>
            <person name="Gao Y."/>
            <person name="Qin F."/>
            <person name="Hu Q."/>
            <person name="Xie B."/>
            <person name="Cheng X."/>
        </authorList>
    </citation>
    <scope>NUCLEOTIDE SEQUENCE [LARGE SCALE GENOMIC DNA]</scope>
    <source>
        <strain evidence="1 2">IJ1G</strain>
    </source>
</reference>
<comment type="caution">
    <text evidence="1">The sequence shown here is derived from an EMBL/GenBank/DDBJ whole genome shotgun (WGS) entry which is preliminary data.</text>
</comment>
<proteinExistence type="predicted"/>
<keyword evidence="2" id="KW-1185">Reference proteome</keyword>
<dbReference type="AlphaFoldDB" id="A0A545UTA0"/>